<reference evidence="2" key="1">
    <citation type="journal article" date="2019" name="Curr. Biol.">
        <title>Genome Sequence of Striga asiatica Provides Insight into the Evolution of Plant Parasitism.</title>
        <authorList>
            <person name="Yoshida S."/>
            <person name="Kim S."/>
            <person name="Wafula E.K."/>
            <person name="Tanskanen J."/>
            <person name="Kim Y.M."/>
            <person name="Honaas L."/>
            <person name="Yang Z."/>
            <person name="Spallek T."/>
            <person name="Conn C.E."/>
            <person name="Ichihashi Y."/>
            <person name="Cheong K."/>
            <person name="Cui S."/>
            <person name="Der J.P."/>
            <person name="Gundlach H."/>
            <person name="Jiao Y."/>
            <person name="Hori C."/>
            <person name="Ishida J.K."/>
            <person name="Kasahara H."/>
            <person name="Kiba T."/>
            <person name="Kim M.S."/>
            <person name="Koo N."/>
            <person name="Laohavisit A."/>
            <person name="Lee Y.H."/>
            <person name="Lumba S."/>
            <person name="McCourt P."/>
            <person name="Mortimer J.C."/>
            <person name="Mutuku J.M."/>
            <person name="Nomura T."/>
            <person name="Sasaki-Sekimoto Y."/>
            <person name="Seto Y."/>
            <person name="Wang Y."/>
            <person name="Wakatake T."/>
            <person name="Sakakibara H."/>
            <person name="Demura T."/>
            <person name="Yamaguchi S."/>
            <person name="Yoneyama K."/>
            <person name="Manabe R.I."/>
            <person name="Nelson D.C."/>
            <person name="Schulman A.H."/>
            <person name="Timko M.P."/>
            <person name="dePamphilis C.W."/>
            <person name="Choi D."/>
            <person name="Shirasu K."/>
        </authorList>
    </citation>
    <scope>NUCLEOTIDE SEQUENCE [LARGE SCALE GENOMIC DNA]</scope>
    <source>
        <strain evidence="2">cv. UVA1</strain>
    </source>
</reference>
<dbReference type="AlphaFoldDB" id="A0A5A7R881"/>
<dbReference type="EMBL" id="BKCP01010626">
    <property type="protein sequence ID" value="GER53656.1"/>
    <property type="molecule type" value="Genomic_DNA"/>
</dbReference>
<comment type="caution">
    <text evidence="1">The sequence shown here is derived from an EMBL/GenBank/DDBJ whole genome shotgun (WGS) entry which is preliminary data.</text>
</comment>
<protein>
    <submittedName>
        <fullName evidence="1">SacI homology domain-containing protein / WW domain-containing protein</fullName>
    </submittedName>
</protein>
<name>A0A5A7R881_STRAF</name>
<gene>
    <name evidence="1" type="ORF">STAS_31190</name>
</gene>
<evidence type="ECO:0000313" key="2">
    <source>
        <dbReference type="Proteomes" id="UP000325081"/>
    </source>
</evidence>
<sequence>MEDKLKSLRRSWMPQYFILPVQSHPQTMTRFLITRSCRYTTRAIVSKLLPATGFTNPSSTHSLRSVGMRISWSSGNMPMYRKHGFRCTGKVLQSEQSTMDGLCIFRQSPSQALPIPEGTLVHETHTYAADSNFRYGSVNSSESNLGHPVAEPLSIA</sequence>
<accession>A0A5A7R881</accession>
<proteinExistence type="predicted"/>
<dbReference type="Proteomes" id="UP000325081">
    <property type="component" value="Unassembled WGS sequence"/>
</dbReference>
<organism evidence="1 2">
    <name type="scientific">Striga asiatica</name>
    <name type="common">Asiatic witchweed</name>
    <name type="synonym">Buchnera asiatica</name>
    <dbReference type="NCBI Taxonomy" id="4170"/>
    <lineage>
        <taxon>Eukaryota</taxon>
        <taxon>Viridiplantae</taxon>
        <taxon>Streptophyta</taxon>
        <taxon>Embryophyta</taxon>
        <taxon>Tracheophyta</taxon>
        <taxon>Spermatophyta</taxon>
        <taxon>Magnoliopsida</taxon>
        <taxon>eudicotyledons</taxon>
        <taxon>Gunneridae</taxon>
        <taxon>Pentapetalae</taxon>
        <taxon>asterids</taxon>
        <taxon>lamiids</taxon>
        <taxon>Lamiales</taxon>
        <taxon>Orobanchaceae</taxon>
        <taxon>Buchnereae</taxon>
        <taxon>Striga</taxon>
    </lineage>
</organism>
<keyword evidence="2" id="KW-1185">Reference proteome</keyword>
<evidence type="ECO:0000313" key="1">
    <source>
        <dbReference type="EMBL" id="GER53656.1"/>
    </source>
</evidence>